<dbReference type="Proteomes" id="UP000439424">
    <property type="component" value="Unassembled WGS sequence"/>
</dbReference>
<name>A0A0G4QTG6_ACIBA</name>
<dbReference type="EMBL" id="RFBY01000028">
    <property type="protein sequence ID" value="RSP75321.1"/>
    <property type="molecule type" value="Genomic_DNA"/>
</dbReference>
<evidence type="ECO:0000256" key="4">
    <source>
        <dbReference type="PROSITE-ProRule" id="PRU00510"/>
    </source>
</evidence>
<reference evidence="10 19" key="3">
    <citation type="journal article" date="2017" name="Ann. Clin. Microbiol. Antimicrob.">
        <title>New eight genes identified at the clinical multidrug-resistant Acinetobacter baumannii DMS06669 strain in a Vietnam hospital.</title>
        <authorList>
            <person name="Si-Tuan N."/>
            <person name="Ngoc H.M."/>
            <person name="Hang P.T.T."/>
            <person name="Nguyen C."/>
            <person name="Van P.H."/>
            <person name="Huong N.T."/>
        </authorList>
    </citation>
    <scope>NUCLEOTIDE SEQUENCE [LARGE SCALE GENOMIC DNA]</scope>
    <source>
        <strain evidence="10 19">DMS06669</strain>
    </source>
</reference>
<evidence type="ECO:0000313" key="11">
    <source>
        <dbReference type="EMBL" id="OTM84632.1"/>
    </source>
</evidence>
<evidence type="ECO:0000313" key="12">
    <source>
        <dbReference type="EMBL" id="RSP75321.1"/>
    </source>
</evidence>
<reference evidence="12 16" key="5">
    <citation type="submission" date="2018-10" db="EMBL/GenBank/DDBJ databases">
        <title>GWAS and RNA-Seq identify cryptic mechanisms of antimicrobial resistance in Acinetobacter baumannii.</title>
        <authorList>
            <person name="Sahl J.W."/>
        </authorList>
    </citation>
    <scope>NUCLEOTIDE SEQUENCE [LARGE SCALE GENOMIC DNA]</scope>
    <source>
        <strain evidence="12 16">TG31299</strain>
    </source>
</reference>
<dbReference type="PANTHER" id="PTHR38777:SF1">
    <property type="entry name" value="DNAK SUPPRESSOR PROTEIN"/>
    <property type="match status" value="1"/>
</dbReference>
<dbReference type="Proteomes" id="UP000194699">
    <property type="component" value="Unassembled WGS sequence"/>
</dbReference>
<evidence type="ECO:0000313" key="9">
    <source>
        <dbReference type="EMBL" id="MVM90770.1"/>
    </source>
</evidence>
<dbReference type="EMBL" id="LN997846">
    <property type="protein sequence ID" value="CUW35966.1"/>
    <property type="molecule type" value="Genomic_DNA"/>
</dbReference>
<evidence type="ECO:0000256" key="3">
    <source>
        <dbReference type="ARBA" id="ARBA00022833"/>
    </source>
</evidence>
<evidence type="ECO:0000313" key="19">
    <source>
        <dbReference type="Proteomes" id="UP000480763"/>
    </source>
</evidence>
<reference evidence="8 18" key="6">
    <citation type="submission" date="2019-10" db="EMBL/GenBank/DDBJ databases">
        <title>Genetic environment of the oxa23 gene and comparative analysis of carbapenem resistant Acinetobacter baumannii isolates belonging to global clone 1, lineage 2 recovered in a burns hospital outbreak in 2012-2013.</title>
        <authorList>
            <person name="Douraghi M."/>
            <person name="Aris P."/>
            <person name="Kenyon J."/>
            <person name="Hamidian M."/>
        </authorList>
    </citation>
    <scope>NUCLEOTIDE SEQUENCE [LARGE SCALE GENOMIC DNA]</scope>
    <source>
        <strain evidence="8 18">ABS103</strain>
    </source>
</reference>
<dbReference type="EMBL" id="NGEL01000140">
    <property type="protein sequence ID" value="OTM84632.1"/>
    <property type="molecule type" value="Genomic_DNA"/>
</dbReference>
<keyword evidence="1" id="KW-0479">Metal-binding</keyword>
<dbReference type="EMBL" id="WWCH01000001">
    <property type="protein sequence ID" value="MYM78763.1"/>
    <property type="molecule type" value="Genomic_DNA"/>
</dbReference>
<evidence type="ECO:0000313" key="17">
    <source>
        <dbReference type="Proteomes" id="UP000439424"/>
    </source>
</evidence>
<sequence length="72" mass="7969">MADFADVASTLSEQDLDHALANIKHFDQVSNYECEDCGAEIPERRRALGNVKLCIDCQTAVESKSKHFRGGL</sequence>
<evidence type="ECO:0000313" key="16">
    <source>
        <dbReference type="Proteomes" id="UP000269597"/>
    </source>
</evidence>
<keyword evidence="2" id="KW-0863">Zinc-finger</keyword>
<dbReference type="Proteomes" id="UP000480763">
    <property type="component" value="Unassembled WGS sequence"/>
</dbReference>
<protein>
    <submittedName>
        <fullName evidence="11">Conjugal transfer protein TraR</fullName>
    </submittedName>
    <submittedName>
        <fullName evidence="8">TraR/DksA family transcriptional regulator</fullName>
    </submittedName>
</protein>
<dbReference type="RefSeq" id="WP_000752926.1">
    <property type="nucleotide sequence ID" value="NZ_BKDF01000062.1"/>
</dbReference>
<organism evidence="11 15">
    <name type="scientific">Acinetobacter baumannii</name>
    <dbReference type="NCBI Taxonomy" id="470"/>
    <lineage>
        <taxon>Bacteria</taxon>
        <taxon>Pseudomonadati</taxon>
        <taxon>Pseudomonadota</taxon>
        <taxon>Gammaproteobacteria</taxon>
        <taxon>Moraxellales</taxon>
        <taxon>Moraxellaceae</taxon>
        <taxon>Acinetobacter</taxon>
        <taxon>Acinetobacter calcoaceticus/baumannii complex</taxon>
    </lineage>
</organism>
<reference evidence="11 15" key="4">
    <citation type="submission" date="2017-05" db="EMBL/GenBank/DDBJ databases">
        <authorList>
            <person name="Song R."/>
            <person name="Chenine A.L."/>
            <person name="Ruprecht R.M."/>
        </authorList>
    </citation>
    <scope>NUCLEOTIDE SEQUENCE [LARGE SCALE GENOMIC DNA]</scope>
    <source>
        <strain evidence="11 15">PR350</strain>
    </source>
</reference>
<reference evidence="6 14" key="2">
    <citation type="submission" date="2015-12" db="EMBL/GenBank/DDBJ databases">
        <authorList>
            <person name="Wibberg D."/>
        </authorList>
    </citation>
    <scope>NUCLEOTIDE SEQUENCE [LARGE SCALE GENOMIC DNA]</scope>
    <source>
        <strain evidence="6">R2091</strain>
    </source>
</reference>
<dbReference type="Proteomes" id="UP000066661">
    <property type="component" value="Chromosome I"/>
</dbReference>
<dbReference type="Proteomes" id="UP000269597">
    <property type="component" value="Unassembled WGS sequence"/>
</dbReference>
<dbReference type="PROSITE" id="PS51128">
    <property type="entry name" value="ZF_DKSA_2"/>
    <property type="match status" value="1"/>
</dbReference>
<evidence type="ECO:0000313" key="8">
    <source>
        <dbReference type="EMBL" id="MQR48347.1"/>
    </source>
</evidence>
<evidence type="ECO:0000313" key="15">
    <source>
        <dbReference type="Proteomes" id="UP000194699"/>
    </source>
</evidence>
<keyword evidence="3" id="KW-0862">Zinc</keyword>
<evidence type="ECO:0000313" key="7">
    <source>
        <dbReference type="EMBL" id="KQD15820.1"/>
    </source>
</evidence>
<dbReference type="GO" id="GO:0008270">
    <property type="term" value="F:zinc ion binding"/>
    <property type="evidence" value="ECO:0007669"/>
    <property type="project" value="UniProtKB-KW"/>
</dbReference>
<dbReference type="AlphaFoldDB" id="A0A0G4QTG6"/>
<evidence type="ECO:0000313" key="6">
    <source>
        <dbReference type="EMBL" id="CUW35966.1"/>
    </source>
</evidence>
<evidence type="ECO:0000313" key="14">
    <source>
        <dbReference type="Proteomes" id="UP000066661"/>
    </source>
</evidence>
<evidence type="ECO:0000313" key="13">
    <source>
        <dbReference type="Proteomes" id="UP000051322"/>
    </source>
</evidence>
<dbReference type="EMBL" id="WPIP01000021">
    <property type="protein sequence ID" value="MVM90770.1"/>
    <property type="molecule type" value="Genomic_DNA"/>
</dbReference>
<accession>A0A0G4QTG6</accession>
<evidence type="ECO:0000256" key="1">
    <source>
        <dbReference type="ARBA" id="ARBA00022723"/>
    </source>
</evidence>
<feature type="domain" description="Zinc finger DksA/TraR C4-type" evidence="5">
    <location>
        <begin position="32"/>
        <end position="62"/>
    </location>
</feature>
<dbReference type="EMBL" id="LLFE01000107">
    <property type="protein sequence ID" value="KQD15820.1"/>
    <property type="molecule type" value="Genomic_DNA"/>
</dbReference>
<dbReference type="Pfam" id="PF01258">
    <property type="entry name" value="zf-dskA_traR"/>
    <property type="match status" value="1"/>
</dbReference>
<proteinExistence type="predicted"/>
<dbReference type="Proteomes" id="UP000461234">
    <property type="component" value="Unassembled WGS sequence"/>
</dbReference>
<dbReference type="InterPro" id="IPR000962">
    <property type="entry name" value="Znf_DskA_TraR"/>
</dbReference>
<reference evidence="9 17" key="7">
    <citation type="submission" date="2019-11" db="EMBL/GenBank/DDBJ databases">
        <title>Multidrug-resistant Acinetobacter baumannii moving toward extensively drug-resistant over fifteen years in South of Brazil.</title>
        <authorList>
            <person name="Fedrigo N.H."/>
            <person name="Cerdeira L."/>
            <person name="Fuga B."/>
            <person name="Marini P.V.B."/>
            <person name="Shinohara D.R."/>
            <person name="Carrara-Marroni F.E."/>
            <person name="Lincopan N."/>
            <person name="Tognim M.C.B."/>
        </authorList>
    </citation>
    <scope>NUCLEOTIDE SEQUENCE [LARGE SCALE GENOMIC DNA]</scope>
    <source>
        <strain evidence="9 17">Ac576</strain>
    </source>
</reference>
<reference evidence="10" key="8">
    <citation type="submission" date="2019-12" db="EMBL/GenBank/DDBJ databases">
        <authorList>
            <person name="Nguyen S.-T."/>
        </authorList>
    </citation>
    <scope>NUCLEOTIDE SEQUENCE</scope>
    <source>
        <strain evidence="10">DMS06669</strain>
    </source>
</reference>
<dbReference type="Gene3D" id="1.20.120.910">
    <property type="entry name" value="DksA, coiled-coil domain"/>
    <property type="match status" value="1"/>
</dbReference>
<dbReference type="Proteomes" id="UP000051322">
    <property type="component" value="Unassembled WGS sequence"/>
</dbReference>
<comment type="caution">
    <text evidence="4">Lacks conserved residue(s) required for the propagation of feature annotation.</text>
</comment>
<evidence type="ECO:0000313" key="18">
    <source>
        <dbReference type="Proteomes" id="UP000461234"/>
    </source>
</evidence>
<evidence type="ECO:0000313" key="10">
    <source>
        <dbReference type="EMBL" id="MYM78763.1"/>
    </source>
</evidence>
<evidence type="ECO:0000259" key="5">
    <source>
        <dbReference type="Pfam" id="PF01258"/>
    </source>
</evidence>
<dbReference type="SUPFAM" id="SSF57716">
    <property type="entry name" value="Glucocorticoid receptor-like (DNA-binding domain)"/>
    <property type="match status" value="1"/>
</dbReference>
<evidence type="ECO:0000256" key="2">
    <source>
        <dbReference type="ARBA" id="ARBA00022771"/>
    </source>
</evidence>
<dbReference type="EMBL" id="WIOC01000002">
    <property type="protein sequence ID" value="MQR48347.1"/>
    <property type="molecule type" value="Genomic_DNA"/>
</dbReference>
<reference evidence="7 13" key="1">
    <citation type="submission" date="2015-10" db="EMBL/GenBank/DDBJ databases">
        <title>The utility of whole genome sequencing in characterizing Acinetobacter epidemiology and analyzing hospital outbreaks.</title>
        <authorList>
            <person name="Ozer E.A."/>
            <person name="Fitzpatrick M.A."/>
            <person name="Hauser A.R."/>
        </authorList>
    </citation>
    <scope>NUCLEOTIDE SEQUENCE [LARGE SCALE GENOMIC DNA]</scope>
    <source>
        <strain evidence="7 13">ABBL059</strain>
    </source>
</reference>
<gene>
    <name evidence="6" type="ORF">ABR2091_2569</name>
    <name evidence="7" type="ORF">APD06_11945</name>
    <name evidence="11" type="ORF">B9X95_12410</name>
    <name evidence="12" type="ORF">EA722_10005</name>
    <name evidence="8" type="ORF">F2P40_03225</name>
    <name evidence="9" type="ORF">GNY86_04470</name>
    <name evidence="10" type="ORF">GSE42_12590</name>
</gene>
<dbReference type="PANTHER" id="PTHR38777">
    <property type="entry name" value="FELS-2 PROPHAGE PROTEIN"/>
    <property type="match status" value="1"/>
</dbReference>
<dbReference type="GO" id="GO:1900378">
    <property type="term" value="P:positive regulation of secondary metabolite biosynthetic process"/>
    <property type="evidence" value="ECO:0007669"/>
    <property type="project" value="TreeGrafter"/>
</dbReference>